<name>A0ABR4ZDR8_9NOCA</name>
<evidence type="ECO:0000313" key="1">
    <source>
        <dbReference type="EMBL" id="KIA63398.1"/>
    </source>
</evidence>
<evidence type="ECO:0000313" key="2">
    <source>
        <dbReference type="Proteomes" id="UP000031364"/>
    </source>
</evidence>
<organism evidence="1 2">
    <name type="scientific">Nocardia vulneris</name>
    <dbReference type="NCBI Taxonomy" id="1141657"/>
    <lineage>
        <taxon>Bacteria</taxon>
        <taxon>Bacillati</taxon>
        <taxon>Actinomycetota</taxon>
        <taxon>Actinomycetes</taxon>
        <taxon>Mycobacteriales</taxon>
        <taxon>Nocardiaceae</taxon>
        <taxon>Nocardia</taxon>
    </lineage>
</organism>
<keyword evidence="2" id="KW-1185">Reference proteome</keyword>
<dbReference type="EMBL" id="JNFP01000022">
    <property type="protein sequence ID" value="KIA63398.1"/>
    <property type="molecule type" value="Genomic_DNA"/>
</dbReference>
<comment type="caution">
    <text evidence="1">The sequence shown here is derived from an EMBL/GenBank/DDBJ whole genome shotgun (WGS) entry which is preliminary data.</text>
</comment>
<sequence length="136" mass="15716">MTFGDDFDPERLQELIVERGGQLDTTWTAWLQRDNSWVAVDIHPFVRRLPANAPRQEAATFNELHALLGSPPHHEATLHSPATPAAEWLTAEIVLEAARHWPLLLYGYDEKHITMEQFERRVARRSHGLFWSNPSR</sequence>
<reference evidence="1 2" key="1">
    <citation type="journal article" date="2014" name="Int. J. Syst. Evol. Microbiol.">
        <title>Nocardia vulneris sp. nov., isolated from wounds of human patients in North America.</title>
        <authorList>
            <person name="Lasker B.A."/>
            <person name="Bell M."/>
            <person name="Klenk H.P."/>
            <person name="Sproer C."/>
            <person name="Schumann C."/>
            <person name="Schumann P."/>
            <person name="Brown J.M."/>
        </authorList>
    </citation>
    <scope>NUCLEOTIDE SEQUENCE [LARGE SCALE GENOMIC DNA]</scope>
    <source>
        <strain evidence="1 2">W9851</strain>
    </source>
</reference>
<dbReference type="Proteomes" id="UP000031364">
    <property type="component" value="Unassembled WGS sequence"/>
</dbReference>
<proteinExistence type="predicted"/>
<accession>A0ABR4ZDR8</accession>
<gene>
    <name evidence="1" type="ORF">FG87_19590</name>
</gene>
<protein>
    <submittedName>
        <fullName evidence="1">Uncharacterized protein</fullName>
    </submittedName>
</protein>